<accession>A0AAW7XNH0</accession>
<proteinExistence type="predicted"/>
<gene>
    <name evidence="1" type="ORF">Q4494_00870</name>
</gene>
<dbReference type="AlphaFoldDB" id="A0AAW7XNH0"/>
<comment type="caution">
    <text evidence="1">The sequence shown here is derived from an EMBL/GenBank/DDBJ whole genome shotgun (WGS) entry which is preliminary data.</text>
</comment>
<dbReference type="EMBL" id="JAUOPJ010000001">
    <property type="protein sequence ID" value="MDO6455615.1"/>
    <property type="molecule type" value="Genomic_DNA"/>
</dbReference>
<evidence type="ECO:0000313" key="2">
    <source>
        <dbReference type="Proteomes" id="UP001169823"/>
    </source>
</evidence>
<protein>
    <submittedName>
        <fullName evidence="1">Uncharacterized protein</fullName>
    </submittedName>
</protein>
<evidence type="ECO:0000313" key="1">
    <source>
        <dbReference type="EMBL" id="MDO6455615.1"/>
    </source>
</evidence>
<dbReference type="RefSeq" id="WP_303493940.1">
    <property type="nucleotide sequence ID" value="NZ_JAUOPJ010000001.1"/>
</dbReference>
<name>A0AAW7XNH0_9RHOB</name>
<organism evidence="1 2">
    <name type="scientific">Celeribacter halophilus</name>
    <dbReference type="NCBI Taxonomy" id="576117"/>
    <lineage>
        <taxon>Bacteria</taxon>
        <taxon>Pseudomonadati</taxon>
        <taxon>Pseudomonadota</taxon>
        <taxon>Alphaproteobacteria</taxon>
        <taxon>Rhodobacterales</taxon>
        <taxon>Roseobacteraceae</taxon>
        <taxon>Celeribacter</taxon>
    </lineage>
</organism>
<sequence>MINLTTTHKAKLYLYMRDALDVTDEPQDRHAAQRLALCELVSNFTSDDGPFALHEAARLAEALDYYLTEHAEGLDFGFSVANVARLVGGDRDTAKAALRLLGARPTFDVDGPDDWSTAPKKKVESVRFPRDTLVKQLRLELEEAEAFAA</sequence>
<dbReference type="Proteomes" id="UP001169823">
    <property type="component" value="Unassembled WGS sequence"/>
</dbReference>
<reference evidence="1" key="1">
    <citation type="submission" date="2023-07" db="EMBL/GenBank/DDBJ databases">
        <title>Genome content predicts the carbon catabolic preferences of heterotrophic bacteria.</title>
        <authorList>
            <person name="Gralka M."/>
        </authorList>
    </citation>
    <scope>NUCLEOTIDE SEQUENCE</scope>
    <source>
        <strain evidence="1">I2M02</strain>
    </source>
</reference>